<evidence type="ECO:0000313" key="3">
    <source>
        <dbReference type="EMBL" id="EJF57070.1"/>
    </source>
</evidence>
<accession>R7SMX6</accession>
<dbReference type="AlphaFoldDB" id="R7SMX6"/>
<feature type="region of interest" description="Disordered" evidence="1">
    <location>
        <begin position="381"/>
        <end position="404"/>
    </location>
</feature>
<feature type="region of interest" description="Disordered" evidence="1">
    <location>
        <begin position="426"/>
        <end position="491"/>
    </location>
</feature>
<feature type="region of interest" description="Disordered" evidence="1">
    <location>
        <begin position="329"/>
        <end position="349"/>
    </location>
</feature>
<feature type="compositionally biased region" description="Polar residues" evidence="1">
    <location>
        <begin position="394"/>
        <end position="404"/>
    </location>
</feature>
<dbReference type="RefSeq" id="XP_007370236.1">
    <property type="nucleotide sequence ID" value="XM_007370174.1"/>
</dbReference>
<reference evidence="3 4" key="1">
    <citation type="journal article" date="2012" name="Science">
        <title>The Paleozoic origin of enzymatic lignin decomposition reconstructed from 31 fungal genomes.</title>
        <authorList>
            <person name="Floudas D."/>
            <person name="Binder M."/>
            <person name="Riley R."/>
            <person name="Barry K."/>
            <person name="Blanchette R.A."/>
            <person name="Henrissat B."/>
            <person name="Martinez A.T."/>
            <person name="Otillar R."/>
            <person name="Spatafora J.W."/>
            <person name="Yadav J.S."/>
            <person name="Aerts A."/>
            <person name="Benoit I."/>
            <person name="Boyd A."/>
            <person name="Carlson A."/>
            <person name="Copeland A."/>
            <person name="Coutinho P.M."/>
            <person name="de Vries R.P."/>
            <person name="Ferreira P."/>
            <person name="Findley K."/>
            <person name="Foster B."/>
            <person name="Gaskell J."/>
            <person name="Glotzer D."/>
            <person name="Gorecki P."/>
            <person name="Heitman J."/>
            <person name="Hesse C."/>
            <person name="Hori C."/>
            <person name="Igarashi K."/>
            <person name="Jurgens J.A."/>
            <person name="Kallen N."/>
            <person name="Kersten P."/>
            <person name="Kohler A."/>
            <person name="Kuees U."/>
            <person name="Kumar T.K.A."/>
            <person name="Kuo A."/>
            <person name="LaButti K."/>
            <person name="Larrondo L.F."/>
            <person name="Lindquist E."/>
            <person name="Ling A."/>
            <person name="Lombard V."/>
            <person name="Lucas S."/>
            <person name="Lundell T."/>
            <person name="Martin R."/>
            <person name="McLaughlin D.J."/>
            <person name="Morgenstern I."/>
            <person name="Morin E."/>
            <person name="Murat C."/>
            <person name="Nagy L.G."/>
            <person name="Nolan M."/>
            <person name="Ohm R.A."/>
            <person name="Patyshakuliyeva A."/>
            <person name="Rokas A."/>
            <person name="Ruiz-Duenas F.J."/>
            <person name="Sabat G."/>
            <person name="Salamov A."/>
            <person name="Samejima M."/>
            <person name="Schmutz J."/>
            <person name="Slot J.C."/>
            <person name="St John F."/>
            <person name="Stenlid J."/>
            <person name="Sun H."/>
            <person name="Sun S."/>
            <person name="Syed K."/>
            <person name="Tsang A."/>
            <person name="Wiebenga A."/>
            <person name="Young D."/>
            <person name="Pisabarro A."/>
            <person name="Eastwood D.C."/>
            <person name="Martin F."/>
            <person name="Cullen D."/>
            <person name="Grigoriev I.V."/>
            <person name="Hibbett D.S."/>
        </authorList>
    </citation>
    <scope>NUCLEOTIDE SEQUENCE [LARGE SCALE GENOMIC DNA]</scope>
    <source>
        <strain evidence="3 4">LYAD-421 SS1</strain>
    </source>
</reference>
<feature type="transmembrane region" description="Helical" evidence="2">
    <location>
        <begin position="354"/>
        <end position="374"/>
    </location>
</feature>
<sequence>MIDDDTGDTVDEFQNIESSSFTWTPELGESRRLLLFAQVLDVNDNDDETEDFVVQAASCTTSSSSVSSITLQSTAVSSTTITVTASASPPPAGISSPTSVAATSHPTQSSSTLQTPSSHETSAPSTSLLSSSSILSANSGSTITSTTTATVGPFTFSWTGGTAPFALFMIDDDTGDTVDEFQNIESSSFTWTPELGESRRLLLFAQVLDVNDNDDETEDFVVQAASCTTSSSSVSSITLQSTAVSSTTITVTASASPPPAGISSPTSVAATSHPTQSSSTLQTPSSHETSAPSTSLLSSSSILSANSGSTITSTTTATVGSVNGFTSFPDSKAPSTSMLPSPSTSKAPSRAGEIAGIVLGALALLCMLIIFVIWRRATRRSSPNAHSAEEKSIDVSSSHPEWNNPSQYSKATMLLQAYPRTSRMASTGLSEGSTLLDDDRSGILPRGSNPSSVAVEPSASDCPIRSLSQHLPRPHSNVDKGANTNGIEFEASTSLTDMDRVARGAEERPSVYVDESKMRSVANMEGDAIWDRTARMTRTESDGGIRLAGGPQDIMDAFDDGATSTLPPPYHRYEV</sequence>
<dbReference type="HOGENOM" id="CLU_474081_0_0_1"/>
<dbReference type="EMBL" id="JH719458">
    <property type="protein sequence ID" value="EJF57070.1"/>
    <property type="molecule type" value="Genomic_DNA"/>
</dbReference>
<dbReference type="OrthoDB" id="2758131at2759"/>
<evidence type="ECO:0000313" key="4">
    <source>
        <dbReference type="Proteomes" id="UP000053319"/>
    </source>
</evidence>
<feature type="compositionally biased region" description="Low complexity" evidence="1">
    <location>
        <begin position="334"/>
        <end position="349"/>
    </location>
</feature>
<gene>
    <name evidence="3" type="ORF">DICSQDRAFT_129736</name>
</gene>
<proteinExistence type="predicted"/>
<name>R7SMX6_DICSQ</name>
<evidence type="ECO:0000256" key="1">
    <source>
        <dbReference type="SAM" id="MobiDB-lite"/>
    </source>
</evidence>
<evidence type="ECO:0000256" key="2">
    <source>
        <dbReference type="SAM" id="Phobius"/>
    </source>
</evidence>
<keyword evidence="2" id="KW-1133">Transmembrane helix</keyword>
<keyword evidence="2" id="KW-0472">Membrane</keyword>
<feature type="compositionally biased region" description="Polar residues" evidence="1">
    <location>
        <begin position="482"/>
        <end position="491"/>
    </location>
</feature>
<keyword evidence="2" id="KW-0812">Transmembrane</keyword>
<dbReference type="Proteomes" id="UP000053319">
    <property type="component" value="Unassembled WGS sequence"/>
</dbReference>
<dbReference type="GeneID" id="18834572"/>
<dbReference type="KEGG" id="dsq:DICSQDRAFT_129736"/>
<protein>
    <submittedName>
        <fullName evidence="3">Uncharacterized protein</fullName>
    </submittedName>
</protein>
<feature type="region of interest" description="Disordered" evidence="1">
    <location>
        <begin position="252"/>
        <end position="295"/>
    </location>
</feature>
<organism evidence="3 4">
    <name type="scientific">Dichomitus squalens (strain LYAD-421)</name>
    <name type="common">Western red white-rot fungus</name>
    <dbReference type="NCBI Taxonomy" id="732165"/>
    <lineage>
        <taxon>Eukaryota</taxon>
        <taxon>Fungi</taxon>
        <taxon>Dikarya</taxon>
        <taxon>Basidiomycota</taxon>
        <taxon>Agaricomycotina</taxon>
        <taxon>Agaricomycetes</taxon>
        <taxon>Polyporales</taxon>
        <taxon>Polyporaceae</taxon>
        <taxon>Dichomitus</taxon>
    </lineage>
</organism>
<feature type="region of interest" description="Disordered" evidence="1">
    <location>
        <begin position="84"/>
        <end position="127"/>
    </location>
</feature>